<dbReference type="InterPro" id="IPR002745">
    <property type="entry name" value="Ptrans_KptA/Tpt1"/>
</dbReference>
<evidence type="ECO:0000256" key="2">
    <source>
        <dbReference type="ARBA" id="ARBA00022679"/>
    </source>
</evidence>
<dbReference type="InterPro" id="IPR042081">
    <property type="entry name" value="RNA_2'-PTrans_C"/>
</dbReference>
<evidence type="ECO:0000256" key="5">
    <source>
        <dbReference type="HAMAP-Rule" id="MF_00299"/>
    </source>
</evidence>
<comment type="function">
    <text evidence="4 5">Removes the 2'-phosphate from RNA via an intermediate in which the phosphate is ADP-ribosylated by NAD followed by a presumed transesterification to release the RNA and generate ADP-ribose 1''-2''-cyclic phosphate (APPR&gt;P). May function as an ADP-ribosylase.</text>
</comment>
<keyword evidence="7" id="KW-1185">Reference proteome</keyword>
<organism evidence="6 7">
    <name type="scientific">Sedimentitalea arenosa</name>
    <dbReference type="NCBI Taxonomy" id="2798803"/>
    <lineage>
        <taxon>Bacteria</taxon>
        <taxon>Pseudomonadati</taxon>
        <taxon>Pseudomonadota</taxon>
        <taxon>Alphaproteobacteria</taxon>
        <taxon>Rhodobacterales</taxon>
        <taxon>Paracoccaceae</taxon>
        <taxon>Sedimentitalea</taxon>
    </lineage>
</organism>
<comment type="similarity">
    <text evidence="1 5">Belongs to the KptA/TPT1 family.</text>
</comment>
<dbReference type="GO" id="GO:0003950">
    <property type="term" value="F:NAD+ poly-ADP-ribosyltransferase activity"/>
    <property type="evidence" value="ECO:0007669"/>
    <property type="project" value="InterPro"/>
</dbReference>
<evidence type="ECO:0000256" key="4">
    <source>
        <dbReference type="ARBA" id="ARBA00025212"/>
    </source>
</evidence>
<dbReference type="SUPFAM" id="SSF56399">
    <property type="entry name" value="ADP-ribosylation"/>
    <property type="match status" value="1"/>
</dbReference>
<dbReference type="GO" id="GO:0006388">
    <property type="term" value="P:tRNA splicing, via endonucleolytic cleavage and ligation"/>
    <property type="evidence" value="ECO:0007669"/>
    <property type="project" value="UniProtKB-UniRule"/>
</dbReference>
<accession>A0A8J7J446</accession>
<evidence type="ECO:0000256" key="1">
    <source>
        <dbReference type="ARBA" id="ARBA00009836"/>
    </source>
</evidence>
<evidence type="ECO:0000313" key="7">
    <source>
        <dbReference type="Proteomes" id="UP000619079"/>
    </source>
</evidence>
<dbReference type="Proteomes" id="UP000619079">
    <property type="component" value="Unassembled WGS sequence"/>
</dbReference>
<dbReference type="Pfam" id="PF01885">
    <property type="entry name" value="PTS_2-RNA"/>
    <property type="match status" value="1"/>
</dbReference>
<dbReference type="EMBL" id="JAELVR010000013">
    <property type="protein sequence ID" value="MBJ6373405.1"/>
    <property type="molecule type" value="Genomic_DNA"/>
</dbReference>
<dbReference type="EC" id="2.7.1.-" evidence="5"/>
<dbReference type="PANTHER" id="PTHR12684">
    <property type="entry name" value="PUTATIVE PHOSPHOTRANSFERASE"/>
    <property type="match status" value="1"/>
</dbReference>
<gene>
    <name evidence="5" type="primary">kptA</name>
    <name evidence="6" type="ORF">JF290_17895</name>
</gene>
<dbReference type="Gene3D" id="3.20.170.30">
    <property type="match status" value="1"/>
</dbReference>
<dbReference type="InterPro" id="IPR022928">
    <property type="entry name" value="RNA_2'-PTrans_KptA"/>
</dbReference>
<dbReference type="InterPro" id="IPR042080">
    <property type="entry name" value="RNA_2'-PTrans_N"/>
</dbReference>
<dbReference type="PANTHER" id="PTHR12684:SF2">
    <property type="entry name" value="TRNA 2'-PHOSPHOTRANSFERASE 1"/>
    <property type="match status" value="1"/>
</dbReference>
<reference evidence="6" key="1">
    <citation type="submission" date="2020-12" db="EMBL/GenBank/DDBJ databases">
        <title>Sedimentitalea sp. nov., isolated from sand in Incheon.</title>
        <authorList>
            <person name="Kim W."/>
        </authorList>
    </citation>
    <scope>NUCLEOTIDE SEQUENCE</scope>
    <source>
        <strain evidence="6">CAU 1593</strain>
    </source>
</reference>
<dbReference type="RefSeq" id="WP_199026278.1">
    <property type="nucleotide sequence ID" value="NZ_JAELVR010000013.1"/>
</dbReference>
<dbReference type="GO" id="GO:0000215">
    <property type="term" value="F:tRNA 2'-phosphotransferase activity"/>
    <property type="evidence" value="ECO:0007669"/>
    <property type="project" value="TreeGrafter"/>
</dbReference>
<comment type="caution">
    <text evidence="6">The sequence shown here is derived from an EMBL/GenBank/DDBJ whole genome shotgun (WGS) entry which is preliminary data.</text>
</comment>
<evidence type="ECO:0000313" key="6">
    <source>
        <dbReference type="EMBL" id="MBJ6373405.1"/>
    </source>
</evidence>
<evidence type="ECO:0000256" key="3">
    <source>
        <dbReference type="ARBA" id="ARBA00023027"/>
    </source>
</evidence>
<dbReference type="AlphaFoldDB" id="A0A8J7J446"/>
<protein>
    <recommendedName>
        <fullName evidence="5">Probable RNA 2'-phosphotransferase</fullName>
        <ecNumber evidence="5">2.7.1.-</ecNumber>
    </recommendedName>
</protein>
<sequence length="178" mass="19898">MPNQSRFLALILRHRPETIDLELDTNGWVRIDDLLKAMRRYGRPMSRAELERVVSADRKGRFTLSADATRIRAAQGHSIELDLGLPPSIPPDTLYHGTARHHLNAIFGRGLHPARRQFVHLSRDFEAARSVGSRHGKAVVLSVDCAAMNAQGHVFFRADNGVWMTATVPARFIGFAPN</sequence>
<keyword evidence="2 5" id="KW-0808">Transferase</keyword>
<dbReference type="Gene3D" id="1.10.10.970">
    <property type="entry name" value="RNA 2'-phosphotransferase, Tpt1/KptA family, N-terminal domain"/>
    <property type="match status" value="1"/>
</dbReference>
<dbReference type="HAMAP" id="MF_00299">
    <property type="entry name" value="KptA"/>
    <property type="match status" value="1"/>
</dbReference>
<proteinExistence type="inferred from homology"/>
<keyword evidence="3 5" id="KW-0520">NAD</keyword>
<name>A0A8J7J446_9RHOB</name>